<dbReference type="InterPro" id="IPR008920">
    <property type="entry name" value="TF_FadR/GntR_C"/>
</dbReference>
<dbReference type="PANTHER" id="PTHR43537:SF24">
    <property type="entry name" value="GLUCONATE OPERON TRANSCRIPTIONAL REPRESSOR"/>
    <property type="match status" value="1"/>
</dbReference>
<dbReference type="InterPro" id="IPR036388">
    <property type="entry name" value="WH-like_DNA-bd_sf"/>
</dbReference>
<evidence type="ECO:0000256" key="2">
    <source>
        <dbReference type="ARBA" id="ARBA00023125"/>
    </source>
</evidence>
<keyword evidence="3" id="KW-0804">Transcription</keyword>
<dbReference type="PROSITE" id="PS50949">
    <property type="entry name" value="HTH_GNTR"/>
    <property type="match status" value="1"/>
</dbReference>
<keyword evidence="1" id="KW-0805">Transcription regulation</keyword>
<name>A0ABQ3IDY0_9PSEU</name>
<dbReference type="EMBL" id="BNAU01000001">
    <property type="protein sequence ID" value="GHE80750.1"/>
    <property type="molecule type" value="Genomic_DNA"/>
</dbReference>
<evidence type="ECO:0000256" key="3">
    <source>
        <dbReference type="ARBA" id="ARBA00023163"/>
    </source>
</evidence>
<dbReference type="SMART" id="SM00345">
    <property type="entry name" value="HTH_GNTR"/>
    <property type="match status" value="1"/>
</dbReference>
<evidence type="ECO:0000313" key="6">
    <source>
        <dbReference type="Proteomes" id="UP000605897"/>
    </source>
</evidence>
<dbReference type="Pfam" id="PF00392">
    <property type="entry name" value="GntR"/>
    <property type="match status" value="1"/>
</dbReference>
<dbReference type="InterPro" id="IPR000524">
    <property type="entry name" value="Tscrpt_reg_HTH_GntR"/>
</dbReference>
<dbReference type="SUPFAM" id="SSF48008">
    <property type="entry name" value="GntR ligand-binding domain-like"/>
    <property type="match status" value="1"/>
</dbReference>
<sequence>MTGMQVQRHAPIREQVANILRDAIVEQRLTPGQLLVERELCAMTGASRPSVREALRQLQAEGLIESQNGKGTFVTAISTEVASQVYQVRASLEGLAARLFAENATEEDRAAFREAVEELSRETDNGADAATLLKAKSRAYEVLFRGCGNPVLHQTVATLQHRVTRLRALTLGQQGRAAKSAEEVRAIAKAVDARDGQAAELAAATHVERAAEAMLSIAETPSQD</sequence>
<accession>A0ABQ3IDY0</accession>
<reference evidence="6" key="1">
    <citation type="journal article" date="2019" name="Int. J. Syst. Evol. Microbiol.">
        <title>The Global Catalogue of Microorganisms (GCM) 10K type strain sequencing project: providing services to taxonomists for standard genome sequencing and annotation.</title>
        <authorList>
            <consortium name="The Broad Institute Genomics Platform"/>
            <consortium name="The Broad Institute Genome Sequencing Center for Infectious Disease"/>
            <person name="Wu L."/>
            <person name="Ma J."/>
        </authorList>
    </citation>
    <scope>NUCLEOTIDE SEQUENCE [LARGE SCALE GENOMIC DNA]</scope>
    <source>
        <strain evidence="6">CGMCC 4.7677</strain>
    </source>
</reference>
<dbReference type="Gene3D" id="1.20.120.530">
    <property type="entry name" value="GntR ligand-binding domain-like"/>
    <property type="match status" value="1"/>
</dbReference>
<dbReference type="Proteomes" id="UP000605897">
    <property type="component" value="Unassembled WGS sequence"/>
</dbReference>
<dbReference type="SMART" id="SM00895">
    <property type="entry name" value="FCD"/>
    <property type="match status" value="1"/>
</dbReference>
<dbReference type="SUPFAM" id="SSF46785">
    <property type="entry name" value="Winged helix' DNA-binding domain"/>
    <property type="match status" value="1"/>
</dbReference>
<dbReference type="CDD" id="cd07377">
    <property type="entry name" value="WHTH_GntR"/>
    <property type="match status" value="1"/>
</dbReference>
<comment type="caution">
    <text evidence="5">The sequence shown here is derived from an EMBL/GenBank/DDBJ whole genome shotgun (WGS) entry which is preliminary data.</text>
</comment>
<evidence type="ECO:0000259" key="4">
    <source>
        <dbReference type="PROSITE" id="PS50949"/>
    </source>
</evidence>
<dbReference type="InterPro" id="IPR036390">
    <property type="entry name" value="WH_DNA-bd_sf"/>
</dbReference>
<dbReference type="RefSeq" id="WP_191243154.1">
    <property type="nucleotide sequence ID" value="NZ_BNAU01000001.1"/>
</dbReference>
<keyword evidence="6" id="KW-1185">Reference proteome</keyword>
<dbReference type="InterPro" id="IPR011711">
    <property type="entry name" value="GntR_C"/>
</dbReference>
<dbReference type="Pfam" id="PF07729">
    <property type="entry name" value="FCD"/>
    <property type="match status" value="1"/>
</dbReference>
<proteinExistence type="predicted"/>
<dbReference type="PRINTS" id="PR00035">
    <property type="entry name" value="HTHGNTR"/>
</dbReference>
<organism evidence="5 6">
    <name type="scientific">Amycolatopsis deserti</name>
    <dbReference type="NCBI Taxonomy" id="185696"/>
    <lineage>
        <taxon>Bacteria</taxon>
        <taxon>Bacillati</taxon>
        <taxon>Actinomycetota</taxon>
        <taxon>Actinomycetes</taxon>
        <taxon>Pseudonocardiales</taxon>
        <taxon>Pseudonocardiaceae</taxon>
        <taxon>Amycolatopsis</taxon>
    </lineage>
</organism>
<keyword evidence="2" id="KW-0238">DNA-binding</keyword>
<dbReference type="PANTHER" id="PTHR43537">
    <property type="entry name" value="TRANSCRIPTIONAL REGULATOR, GNTR FAMILY"/>
    <property type="match status" value="1"/>
</dbReference>
<protein>
    <submittedName>
        <fullName evidence="5">GntR family transcriptional regulator</fullName>
    </submittedName>
</protein>
<evidence type="ECO:0000313" key="5">
    <source>
        <dbReference type="EMBL" id="GHE80750.1"/>
    </source>
</evidence>
<dbReference type="Gene3D" id="1.10.10.10">
    <property type="entry name" value="Winged helix-like DNA-binding domain superfamily/Winged helix DNA-binding domain"/>
    <property type="match status" value="1"/>
</dbReference>
<feature type="domain" description="HTH gntR-type" evidence="4">
    <location>
        <begin position="10"/>
        <end position="77"/>
    </location>
</feature>
<evidence type="ECO:0000256" key="1">
    <source>
        <dbReference type="ARBA" id="ARBA00023015"/>
    </source>
</evidence>
<gene>
    <name evidence="5" type="ORF">GCM10017786_08700</name>
</gene>